<dbReference type="NCBIfam" id="TIGR03168">
    <property type="entry name" value="1-PFK"/>
    <property type="match status" value="1"/>
</dbReference>
<dbReference type="PANTHER" id="PTHR46566:SF5">
    <property type="entry name" value="1-PHOSPHOFRUCTOKINASE"/>
    <property type="match status" value="1"/>
</dbReference>
<keyword evidence="11" id="KW-1185">Reference proteome</keyword>
<dbReference type="GO" id="GO:0008443">
    <property type="term" value="F:phosphofructokinase activity"/>
    <property type="evidence" value="ECO:0007669"/>
    <property type="project" value="TreeGrafter"/>
</dbReference>
<organism evidence="9 11">
    <name type="scientific">Moraxella caviae</name>
    <dbReference type="NCBI Taxonomy" id="34060"/>
    <lineage>
        <taxon>Bacteria</taxon>
        <taxon>Pseudomonadati</taxon>
        <taxon>Pseudomonadota</taxon>
        <taxon>Gammaproteobacteria</taxon>
        <taxon>Moraxellales</taxon>
        <taxon>Moraxellaceae</taxon>
        <taxon>Moraxella</taxon>
    </lineage>
</organism>
<dbReference type="InterPro" id="IPR002173">
    <property type="entry name" value="Carboh/pur_kinase_PfkB_CS"/>
</dbReference>
<dbReference type="PIRSF" id="PIRSF000535">
    <property type="entry name" value="1PFK/6PFK/LacC"/>
    <property type="match status" value="1"/>
</dbReference>
<feature type="domain" description="Carbohydrate kinase PfkB" evidence="8">
    <location>
        <begin position="8"/>
        <end position="302"/>
    </location>
</feature>
<dbReference type="PRINTS" id="PR00990">
    <property type="entry name" value="RIBOKINASE"/>
</dbReference>
<dbReference type="AlphaFoldDB" id="A0A1S9ZYC7"/>
<evidence type="ECO:0000259" key="8">
    <source>
        <dbReference type="Pfam" id="PF00294"/>
    </source>
</evidence>
<dbReference type="EMBL" id="MUXU01000049">
    <property type="protein sequence ID" value="OOR88502.1"/>
    <property type="molecule type" value="Genomic_DNA"/>
</dbReference>
<dbReference type="GO" id="GO:0005524">
    <property type="term" value="F:ATP binding"/>
    <property type="evidence" value="ECO:0007669"/>
    <property type="project" value="UniProtKB-KW"/>
</dbReference>
<evidence type="ECO:0000256" key="1">
    <source>
        <dbReference type="ARBA" id="ARBA00010688"/>
    </source>
</evidence>
<keyword evidence="5" id="KW-0067">ATP-binding</keyword>
<dbReference type="OrthoDB" id="9801219at2"/>
<dbReference type="GO" id="GO:0005829">
    <property type="term" value="C:cytosol"/>
    <property type="evidence" value="ECO:0007669"/>
    <property type="project" value="TreeGrafter"/>
</dbReference>
<evidence type="ECO:0000256" key="4">
    <source>
        <dbReference type="ARBA" id="ARBA00022777"/>
    </source>
</evidence>
<dbReference type="GO" id="GO:0016052">
    <property type="term" value="P:carbohydrate catabolic process"/>
    <property type="evidence" value="ECO:0007669"/>
    <property type="project" value="UniProtKB-ARBA"/>
</dbReference>
<dbReference type="InterPro" id="IPR017583">
    <property type="entry name" value="Tagatose/fructose_Pkinase"/>
</dbReference>
<evidence type="ECO:0000256" key="2">
    <source>
        <dbReference type="ARBA" id="ARBA00022679"/>
    </source>
</evidence>
<keyword evidence="4 7" id="KW-0418">Kinase</keyword>
<evidence type="ECO:0000313" key="9">
    <source>
        <dbReference type="EMBL" id="OOR88502.1"/>
    </source>
</evidence>
<dbReference type="GO" id="GO:0044281">
    <property type="term" value="P:small molecule metabolic process"/>
    <property type="evidence" value="ECO:0007669"/>
    <property type="project" value="UniProtKB-ARBA"/>
</dbReference>
<dbReference type="CDD" id="cd01164">
    <property type="entry name" value="FruK_PfkB_like"/>
    <property type="match status" value="1"/>
</dbReference>
<dbReference type="Proteomes" id="UP000190435">
    <property type="component" value="Unassembled WGS sequence"/>
</dbReference>
<sequence length="328" mass="34369">MKVLCVTLNPAIDLTVSLDVLNLGEVNRAHTQQTDAAGKGLNSAQILADLGADALAAGFLGAENDALFRQLFADRATERTKNPKLGALGDEFMRVAGATRTNIKLVDGAGTGVRTTDVNGAGFQISADDTARLSQHLCALASQADAVLVAGSLPKGFALNDFKDLLENLLAVNSRLVVDVSGEALKVALGLPLWLIKPNDDELFEVFGKPCRTLDEQAKLLDEAGANIQNVVISMGAKGVHWLQKTPDGLHAYQATPPKMTVKSTVGAGDTLVAGMMFGLLGNLAPTQVLAQATALAAHAVSIIGFKAADDDRLRTLLAQVEVLQVDV</sequence>
<keyword evidence="3" id="KW-0547">Nucleotide-binding</keyword>
<gene>
    <name evidence="10" type="primary">lacC</name>
    <name evidence="9" type="ORF">B0181_08075</name>
    <name evidence="10" type="ORF">NCTC10293_02518</name>
</gene>
<dbReference type="Proteomes" id="UP000255279">
    <property type="component" value="Unassembled WGS sequence"/>
</dbReference>
<accession>A0A1S9ZYC7</accession>
<evidence type="ECO:0000256" key="5">
    <source>
        <dbReference type="ARBA" id="ARBA00022840"/>
    </source>
</evidence>
<evidence type="ECO:0000256" key="3">
    <source>
        <dbReference type="ARBA" id="ARBA00022741"/>
    </source>
</evidence>
<dbReference type="STRING" id="34060.B0181_08075"/>
<evidence type="ECO:0000313" key="11">
    <source>
        <dbReference type="Proteomes" id="UP000190435"/>
    </source>
</evidence>
<reference evidence="9 11" key="1">
    <citation type="submission" date="2017-02" db="EMBL/GenBank/DDBJ databases">
        <title>Draft genome sequence of Moraxella caviae CCUG 355 type strain.</title>
        <authorList>
            <person name="Engstrom-Jakobsson H."/>
            <person name="Salva-Serra F."/>
            <person name="Thorell K."/>
            <person name="Gonzales-Siles L."/>
            <person name="Karlsson R."/>
            <person name="Boulund F."/>
            <person name="Engstrand L."/>
            <person name="Moore E."/>
        </authorList>
    </citation>
    <scope>NUCLEOTIDE SEQUENCE [LARGE SCALE GENOMIC DNA]</scope>
    <source>
        <strain evidence="9 11">CCUG 355</strain>
    </source>
</reference>
<dbReference type="InterPro" id="IPR011611">
    <property type="entry name" value="PfkB_dom"/>
</dbReference>
<dbReference type="PANTHER" id="PTHR46566">
    <property type="entry name" value="1-PHOSPHOFRUCTOKINASE-RELATED"/>
    <property type="match status" value="1"/>
</dbReference>
<evidence type="ECO:0000256" key="6">
    <source>
        <dbReference type="PIRNR" id="PIRNR000535"/>
    </source>
</evidence>
<dbReference type="InterPro" id="IPR029056">
    <property type="entry name" value="Ribokinase-like"/>
</dbReference>
<evidence type="ECO:0000313" key="10">
    <source>
        <dbReference type="EMBL" id="STZ14912.1"/>
    </source>
</evidence>
<dbReference type="PROSITE" id="PS00584">
    <property type="entry name" value="PFKB_KINASES_2"/>
    <property type="match status" value="1"/>
</dbReference>
<evidence type="ECO:0000313" key="12">
    <source>
        <dbReference type="Proteomes" id="UP000255279"/>
    </source>
</evidence>
<name>A0A1S9ZYC7_9GAMM</name>
<dbReference type="InterPro" id="IPR002139">
    <property type="entry name" value="Ribo/fructo_kinase"/>
</dbReference>
<evidence type="ECO:0000256" key="7">
    <source>
        <dbReference type="RuleBase" id="RU003704"/>
    </source>
</evidence>
<reference evidence="10 12" key="2">
    <citation type="submission" date="2018-06" db="EMBL/GenBank/DDBJ databases">
        <authorList>
            <consortium name="Pathogen Informatics"/>
            <person name="Doyle S."/>
        </authorList>
    </citation>
    <scope>NUCLEOTIDE SEQUENCE [LARGE SCALE GENOMIC DNA]</scope>
    <source>
        <strain evidence="10 12">NCTC10293</strain>
    </source>
</reference>
<proteinExistence type="inferred from homology"/>
<keyword evidence="2 6" id="KW-0808">Transferase</keyword>
<protein>
    <recommendedName>
        <fullName evidence="6">Phosphofructokinase</fullName>
    </recommendedName>
</protein>
<dbReference type="Gene3D" id="3.40.1190.20">
    <property type="match status" value="1"/>
</dbReference>
<dbReference type="Pfam" id="PF00294">
    <property type="entry name" value="PfkB"/>
    <property type="match status" value="1"/>
</dbReference>
<dbReference type="SUPFAM" id="SSF53613">
    <property type="entry name" value="Ribokinase-like"/>
    <property type="match status" value="1"/>
</dbReference>
<dbReference type="RefSeq" id="WP_078276994.1">
    <property type="nucleotide sequence ID" value="NZ_MUXU01000049.1"/>
</dbReference>
<dbReference type="FunFam" id="3.40.1190.20:FF:000001">
    <property type="entry name" value="Phosphofructokinase"/>
    <property type="match status" value="1"/>
</dbReference>
<dbReference type="EMBL" id="UGQE01000004">
    <property type="protein sequence ID" value="STZ14912.1"/>
    <property type="molecule type" value="Genomic_DNA"/>
</dbReference>
<comment type="similarity">
    <text evidence="1 6 7">Belongs to the carbohydrate kinase PfkB family.</text>
</comment>